<dbReference type="AlphaFoldDB" id="A0A2S7VLM5"/>
<feature type="transmembrane region" description="Helical" evidence="8">
    <location>
        <begin position="12"/>
        <end position="39"/>
    </location>
</feature>
<dbReference type="EMBL" id="MSCJ01000003">
    <property type="protein sequence ID" value="PQJ62381.1"/>
    <property type="molecule type" value="Genomic_DNA"/>
</dbReference>
<reference evidence="11 12" key="1">
    <citation type="submission" date="2016-12" db="EMBL/GenBank/DDBJ databases">
        <title>Diversity of luminous bacteria.</title>
        <authorList>
            <person name="Yoshizawa S."/>
            <person name="Kogure K."/>
        </authorList>
    </citation>
    <scope>NUCLEOTIDE SEQUENCE [LARGE SCALE GENOMIC DNA]</scope>
    <source>
        <strain evidence="11 12">LC1-200</strain>
    </source>
</reference>
<protein>
    <submittedName>
        <fullName evidence="11">Glycosyl transferase family 2</fullName>
    </submittedName>
</protein>
<evidence type="ECO:0000256" key="1">
    <source>
        <dbReference type="ARBA" id="ARBA00004141"/>
    </source>
</evidence>
<evidence type="ECO:0000313" key="12">
    <source>
        <dbReference type="Proteomes" id="UP000238730"/>
    </source>
</evidence>
<evidence type="ECO:0000256" key="2">
    <source>
        <dbReference type="ARBA" id="ARBA00004881"/>
    </source>
</evidence>
<keyword evidence="3" id="KW-0328">Glycosyltransferase</keyword>
<sequence length="731" mass="84492">MDMFDYFLYYLYGLRVVLFVTMVILCICGIDDLFIDLYYWIRHFWRKGTVYKRYSRKNVDDLYQKEEQPLAIMVPAWQEFGVIDKMAELAASRLDYENYQIFVGTYPNDPETQADVDRVCARFPNVHKVVCARPGPTSKADCLNNIISSIIEFEKKAKIEFSGFILHDSEDIVSPMELRLYNYLLPEKDLIQLPVYPYTRKWYQMTPGHYADEFAELHGKDVVVREAIAGQVPSAGVGTCFSRKAILKLLVAGDGLPFDVQSLTEDYDIGLRLKQWGMNEIFVRFPIIDKDQATLKEDSFGVSLHDGNVVCVREYFPTTFSTAVRQKSRWIIGIVFQGFKNTKWTSDWKLNYFLWRDRRGFINNTIGFLSMLIFLQLVGLTIYSYLVKDGYHFLSIIANDRTTHILLVINTLLLINRLFQRFFFVSQYYGYLEGVLSLLRLCWGTVINFAANVRAIRQVIQQGDARRVAWDKTTHHFPSIQDEVRKKPIGEILKENKKISEEMLNSVLINMPKDRLLGSYLVEQGIVSNDDLSKAIAEQFESEFEHCDPFDLDPALIELLPKKLALKYSVLPLRKDGEMLVLGKEMPLSPVALATIERRLKCPVKSVITTNGAVTLGLRYWYLEQKEINPHKVIEETVGKKSLTQEAYNTLIDQYFATQSQLGQCLLMSRQIESAVLNQAILAYEKEHEQSFGAFLIKHHYVTKEAIDKALELQVSQQMNVNHLINECKQY</sequence>
<organism evidence="11 12">
    <name type="scientific">Photobacterium angustum</name>
    <dbReference type="NCBI Taxonomy" id="661"/>
    <lineage>
        <taxon>Bacteria</taxon>
        <taxon>Pseudomonadati</taxon>
        <taxon>Pseudomonadota</taxon>
        <taxon>Gammaproteobacteria</taxon>
        <taxon>Vibrionales</taxon>
        <taxon>Vibrionaceae</taxon>
        <taxon>Photobacterium</taxon>
    </lineage>
</organism>
<keyword evidence="6 8" id="KW-1133">Transmembrane helix</keyword>
<dbReference type="Proteomes" id="UP000238730">
    <property type="component" value="Unassembled WGS sequence"/>
</dbReference>
<evidence type="ECO:0000259" key="10">
    <source>
        <dbReference type="Pfam" id="PF13632"/>
    </source>
</evidence>
<evidence type="ECO:0000259" key="9">
    <source>
        <dbReference type="Pfam" id="PF05157"/>
    </source>
</evidence>
<dbReference type="PANTHER" id="PTHR43867:SF2">
    <property type="entry name" value="CELLULOSE SYNTHASE CATALYTIC SUBUNIT A [UDP-FORMING]"/>
    <property type="match status" value="1"/>
</dbReference>
<dbReference type="Pfam" id="PF13632">
    <property type="entry name" value="Glyco_trans_2_3"/>
    <property type="match status" value="1"/>
</dbReference>
<evidence type="ECO:0000256" key="4">
    <source>
        <dbReference type="ARBA" id="ARBA00022679"/>
    </source>
</evidence>
<dbReference type="InterPro" id="IPR037257">
    <property type="entry name" value="T2SS_E_N_sf"/>
</dbReference>
<dbReference type="PANTHER" id="PTHR43867">
    <property type="entry name" value="CELLULOSE SYNTHASE CATALYTIC SUBUNIT A [UDP-FORMING]"/>
    <property type="match status" value="1"/>
</dbReference>
<dbReference type="InterPro" id="IPR001173">
    <property type="entry name" value="Glyco_trans_2-like"/>
</dbReference>
<dbReference type="InterPro" id="IPR007831">
    <property type="entry name" value="T2SS_GspE_N"/>
</dbReference>
<comment type="subcellular location">
    <subcellularLocation>
        <location evidence="1">Membrane</location>
        <topology evidence="1">Multi-pass membrane protein</topology>
    </subcellularLocation>
</comment>
<dbReference type="InterPro" id="IPR029044">
    <property type="entry name" value="Nucleotide-diphossugar_trans"/>
</dbReference>
<feature type="transmembrane region" description="Helical" evidence="8">
    <location>
        <begin position="361"/>
        <end position="383"/>
    </location>
</feature>
<dbReference type="OrthoDB" id="5294733at2"/>
<dbReference type="Pfam" id="PF05157">
    <property type="entry name" value="MshEN"/>
    <property type="match status" value="1"/>
</dbReference>
<dbReference type="SUPFAM" id="SSF160246">
    <property type="entry name" value="EspE N-terminal domain-like"/>
    <property type="match status" value="1"/>
</dbReference>
<evidence type="ECO:0000256" key="3">
    <source>
        <dbReference type="ARBA" id="ARBA00022676"/>
    </source>
</evidence>
<feature type="domain" description="Type II secretion system protein GspE N-terminal" evidence="9">
    <location>
        <begin position="545"/>
        <end position="626"/>
    </location>
</feature>
<dbReference type="NCBIfam" id="NF012033">
    <property type="entry name" value="PRK15489.1"/>
    <property type="match status" value="1"/>
</dbReference>
<dbReference type="GO" id="GO:0016757">
    <property type="term" value="F:glycosyltransferase activity"/>
    <property type="evidence" value="ECO:0007669"/>
    <property type="project" value="UniProtKB-KW"/>
</dbReference>
<keyword evidence="4 11" id="KW-0808">Transferase</keyword>
<dbReference type="GO" id="GO:0016020">
    <property type="term" value="C:membrane"/>
    <property type="evidence" value="ECO:0007669"/>
    <property type="project" value="UniProtKB-SubCell"/>
</dbReference>
<accession>A0A2S7VLM5</accession>
<evidence type="ECO:0000256" key="5">
    <source>
        <dbReference type="ARBA" id="ARBA00022692"/>
    </source>
</evidence>
<feature type="domain" description="Glycosyltransferase 2-like" evidence="10">
    <location>
        <begin position="164"/>
        <end position="379"/>
    </location>
</feature>
<dbReference type="InterPro" id="IPR050321">
    <property type="entry name" value="Glycosyltr_2/OpgH_subfam"/>
</dbReference>
<evidence type="ECO:0000256" key="6">
    <source>
        <dbReference type="ARBA" id="ARBA00022989"/>
    </source>
</evidence>
<dbReference type="SUPFAM" id="SSF53448">
    <property type="entry name" value="Nucleotide-diphospho-sugar transferases"/>
    <property type="match status" value="1"/>
</dbReference>
<comment type="pathway">
    <text evidence="2">Glycan metabolism.</text>
</comment>
<dbReference type="Gene3D" id="3.30.300.160">
    <property type="entry name" value="Type II secretion system, protein E, N-terminal domain"/>
    <property type="match status" value="1"/>
</dbReference>
<proteinExistence type="predicted"/>
<dbReference type="RefSeq" id="WP_105062192.1">
    <property type="nucleotide sequence ID" value="NZ_MSCJ01000003.1"/>
</dbReference>
<comment type="caution">
    <text evidence="11">The sequence shown here is derived from an EMBL/GenBank/DDBJ whole genome shotgun (WGS) entry which is preliminary data.</text>
</comment>
<evidence type="ECO:0000256" key="7">
    <source>
        <dbReference type="ARBA" id="ARBA00023136"/>
    </source>
</evidence>
<gene>
    <name evidence="11" type="ORF">BTO08_19295</name>
</gene>
<dbReference type="NCBIfam" id="NF011305">
    <property type="entry name" value="PRK14716.1-3"/>
    <property type="match status" value="1"/>
</dbReference>
<keyword evidence="5 8" id="KW-0812">Transmembrane</keyword>
<keyword evidence="7 8" id="KW-0472">Membrane</keyword>
<name>A0A2S7VLM5_PHOAN</name>
<evidence type="ECO:0000313" key="11">
    <source>
        <dbReference type="EMBL" id="PQJ62381.1"/>
    </source>
</evidence>
<evidence type="ECO:0000256" key="8">
    <source>
        <dbReference type="SAM" id="Phobius"/>
    </source>
</evidence>
<feature type="transmembrane region" description="Helical" evidence="8">
    <location>
        <begin position="403"/>
        <end position="419"/>
    </location>
</feature>